<evidence type="ECO:0000313" key="5">
    <source>
        <dbReference type="Proteomes" id="UP000308121"/>
    </source>
</evidence>
<gene>
    <name evidence="4" type="ORF">FA014_18825</name>
</gene>
<dbReference type="Gene3D" id="1.10.10.10">
    <property type="entry name" value="Winged helix-like DNA-binding domain superfamily/Winged helix DNA-binding domain"/>
    <property type="match status" value="1"/>
</dbReference>
<dbReference type="SUPFAM" id="SSF55781">
    <property type="entry name" value="GAF domain-like"/>
    <property type="match status" value="1"/>
</dbReference>
<proteinExistence type="predicted"/>
<name>A0A7Z8NP26_9CELL</name>
<sequence length="243" mass="25040">MAEVCAVWPGTEPARSVLALLDDLVRLVSRRTGSPVEGAVHAQRRGADWLIASAGDRLTRTGAAADGAGPWRDAVGTGAPLVLPDLRDAAGPAAGPWRAAALRAGFRSVLAIPAPLNRGGTAALTLYLDEPGPCDPEVVRRASGFAGEMASLIELHSTIPARDPVLPEAEAARLTRASVDHAVGVLMEVRGCDEDEARHVLDVLRASQGRTLEAVAASVVRRAVRPGGRGGLGGGAAKAARRS</sequence>
<dbReference type="Proteomes" id="UP000308121">
    <property type="component" value="Unassembled WGS sequence"/>
</dbReference>
<protein>
    <submittedName>
        <fullName evidence="4">ANTAR domain-containing protein</fullName>
    </submittedName>
</protein>
<dbReference type="InterPro" id="IPR036388">
    <property type="entry name" value="WH-like_DNA-bd_sf"/>
</dbReference>
<dbReference type="EMBL" id="SZYE01000280">
    <property type="protein sequence ID" value="TKR21992.1"/>
    <property type="molecule type" value="Genomic_DNA"/>
</dbReference>
<comment type="caution">
    <text evidence="4">The sequence shown here is derived from an EMBL/GenBank/DDBJ whole genome shotgun (WGS) entry which is preliminary data.</text>
</comment>
<evidence type="ECO:0000256" key="1">
    <source>
        <dbReference type="ARBA" id="ARBA00023015"/>
    </source>
</evidence>
<dbReference type="PROSITE" id="PS50921">
    <property type="entry name" value="ANTAR"/>
    <property type="match status" value="1"/>
</dbReference>
<dbReference type="InterPro" id="IPR029016">
    <property type="entry name" value="GAF-like_dom_sf"/>
</dbReference>
<dbReference type="RefSeq" id="WP_154731134.1">
    <property type="nucleotide sequence ID" value="NZ_SZYE01000280.1"/>
</dbReference>
<dbReference type="AlphaFoldDB" id="A0A7Z8NP26"/>
<keyword evidence="2" id="KW-0804">Transcription</keyword>
<dbReference type="SMART" id="SM01012">
    <property type="entry name" value="ANTAR"/>
    <property type="match status" value="1"/>
</dbReference>
<evidence type="ECO:0000313" key="4">
    <source>
        <dbReference type="EMBL" id="TKR21992.1"/>
    </source>
</evidence>
<evidence type="ECO:0000256" key="2">
    <source>
        <dbReference type="ARBA" id="ARBA00023163"/>
    </source>
</evidence>
<evidence type="ECO:0000259" key="3">
    <source>
        <dbReference type="PROSITE" id="PS50921"/>
    </source>
</evidence>
<dbReference type="InterPro" id="IPR005561">
    <property type="entry name" value="ANTAR"/>
</dbReference>
<dbReference type="Pfam" id="PF03861">
    <property type="entry name" value="ANTAR"/>
    <property type="match status" value="1"/>
</dbReference>
<dbReference type="GO" id="GO:0003723">
    <property type="term" value="F:RNA binding"/>
    <property type="evidence" value="ECO:0007669"/>
    <property type="project" value="InterPro"/>
</dbReference>
<keyword evidence="1" id="KW-0805">Transcription regulation</keyword>
<feature type="domain" description="ANTAR" evidence="3">
    <location>
        <begin position="159"/>
        <end position="220"/>
    </location>
</feature>
<dbReference type="Gene3D" id="3.30.450.40">
    <property type="match status" value="1"/>
</dbReference>
<dbReference type="OrthoDB" id="4826335at2"/>
<organism evidence="4 5">
    <name type="scientific">Cellulomonas hominis</name>
    <dbReference type="NCBI Taxonomy" id="156981"/>
    <lineage>
        <taxon>Bacteria</taxon>
        <taxon>Bacillati</taxon>
        <taxon>Actinomycetota</taxon>
        <taxon>Actinomycetes</taxon>
        <taxon>Micrococcales</taxon>
        <taxon>Cellulomonadaceae</taxon>
        <taxon>Cellulomonas</taxon>
    </lineage>
</organism>
<reference evidence="4 5" key="1">
    <citation type="submission" date="2019-05" db="EMBL/GenBank/DDBJ databases">
        <title>Genome sequence of Cellulomonas hominis strain CS1.</title>
        <authorList>
            <person name="Belmont J."/>
            <person name="Maclea K.S."/>
        </authorList>
    </citation>
    <scope>NUCLEOTIDE SEQUENCE [LARGE SCALE GENOMIC DNA]</scope>
    <source>
        <strain evidence="4 5">CS1</strain>
    </source>
</reference>
<accession>A0A7Z8NP26</accession>